<dbReference type="Gene3D" id="3.30.870.10">
    <property type="entry name" value="Endonuclease Chain A"/>
    <property type="match status" value="1"/>
</dbReference>
<dbReference type="EMBL" id="QGDI01000011">
    <property type="protein sequence ID" value="PWJ10980.1"/>
    <property type="molecule type" value="Genomic_DNA"/>
</dbReference>
<protein>
    <submittedName>
        <fullName evidence="1">Uncharacterized protein</fullName>
    </submittedName>
</protein>
<evidence type="ECO:0000313" key="2">
    <source>
        <dbReference type="Proteomes" id="UP000245720"/>
    </source>
</evidence>
<comment type="caution">
    <text evidence="1">The sequence shown here is derived from an EMBL/GenBank/DDBJ whole genome shotgun (WGS) entry which is preliminary data.</text>
</comment>
<organism evidence="1 2">
    <name type="scientific">Ruminococcus flavefaciens</name>
    <dbReference type="NCBI Taxonomy" id="1265"/>
    <lineage>
        <taxon>Bacteria</taxon>
        <taxon>Bacillati</taxon>
        <taxon>Bacillota</taxon>
        <taxon>Clostridia</taxon>
        <taxon>Eubacteriales</taxon>
        <taxon>Oscillospiraceae</taxon>
        <taxon>Ruminococcus</taxon>
    </lineage>
</organism>
<proteinExistence type="predicted"/>
<name>A0A315XVH2_RUMFL</name>
<evidence type="ECO:0000313" key="1">
    <source>
        <dbReference type="EMBL" id="PWJ10980.1"/>
    </source>
</evidence>
<dbReference type="AlphaFoldDB" id="A0A315XVH2"/>
<dbReference type="Proteomes" id="UP000245720">
    <property type="component" value="Unassembled WGS sequence"/>
</dbReference>
<dbReference type="OrthoDB" id="7056491at2"/>
<reference evidence="1 2" key="1">
    <citation type="submission" date="2018-05" db="EMBL/GenBank/DDBJ databases">
        <title>The Hungate 1000. A catalogue of reference genomes from the rumen microbiome.</title>
        <authorList>
            <person name="Kelly W."/>
        </authorList>
    </citation>
    <scope>NUCLEOTIDE SEQUENCE [LARGE SCALE GENOMIC DNA]</scope>
    <source>
        <strain evidence="1 2">SAb67</strain>
    </source>
</reference>
<accession>A0A315XVH2</accession>
<gene>
    <name evidence="1" type="ORF">IE37_02626</name>
</gene>
<sequence>MLQLINQPFDGQLGNILIDKLSEDKYKAFVIVSAFAKNSGVLRLKDSIKEFRDKSSKIQAFIGIDAHGTSY</sequence>
<dbReference type="RefSeq" id="WP_109727352.1">
    <property type="nucleotide sequence ID" value="NZ_QGDI01000011.1"/>
</dbReference>